<organism evidence="4 5">
    <name type="scientific">Zygotorulaspora mrakii</name>
    <name type="common">Zygosaccharomyces mrakii</name>
    <dbReference type="NCBI Taxonomy" id="42260"/>
    <lineage>
        <taxon>Eukaryota</taxon>
        <taxon>Fungi</taxon>
        <taxon>Dikarya</taxon>
        <taxon>Ascomycota</taxon>
        <taxon>Saccharomycotina</taxon>
        <taxon>Saccharomycetes</taxon>
        <taxon>Saccharomycetales</taxon>
        <taxon>Saccharomycetaceae</taxon>
        <taxon>Zygotorulaspora</taxon>
    </lineage>
</organism>
<dbReference type="RefSeq" id="XP_037143162.1">
    <property type="nucleotide sequence ID" value="XM_037287267.1"/>
</dbReference>
<evidence type="ECO:0000256" key="1">
    <source>
        <dbReference type="PROSITE-ProRule" id="PRU00175"/>
    </source>
</evidence>
<evidence type="ECO:0000259" key="3">
    <source>
        <dbReference type="PROSITE" id="PS50089"/>
    </source>
</evidence>
<protein>
    <recommendedName>
        <fullName evidence="3">RING-type domain-containing protein</fullName>
    </recommendedName>
</protein>
<feature type="region of interest" description="Disordered" evidence="2">
    <location>
        <begin position="68"/>
        <end position="98"/>
    </location>
</feature>
<keyword evidence="5" id="KW-1185">Reference proteome</keyword>
<keyword evidence="1" id="KW-0863">Zinc-finger</keyword>
<dbReference type="PROSITE" id="PS50089">
    <property type="entry name" value="ZF_RING_2"/>
    <property type="match status" value="1"/>
</dbReference>
<name>A0A7H9AZ63_ZYGMR</name>
<dbReference type="KEGG" id="zmk:HG535_0B04760"/>
<accession>A0A7H9AZ63</accession>
<evidence type="ECO:0000256" key="2">
    <source>
        <dbReference type="SAM" id="MobiDB-lite"/>
    </source>
</evidence>
<keyword evidence="1" id="KW-0479">Metal-binding</keyword>
<dbReference type="OrthoDB" id="299997at2759"/>
<feature type="region of interest" description="Disordered" evidence="2">
    <location>
        <begin position="1"/>
        <end position="25"/>
    </location>
</feature>
<keyword evidence="1" id="KW-0862">Zinc</keyword>
<feature type="domain" description="RING-type" evidence="3">
    <location>
        <begin position="199"/>
        <end position="249"/>
    </location>
</feature>
<gene>
    <name evidence="4" type="ORF">HG535_0B04760</name>
</gene>
<dbReference type="InterPro" id="IPR001841">
    <property type="entry name" value="Znf_RING"/>
</dbReference>
<sequence length="867" mass="97925">MSVKTPIQASYEKKVHTPPSIERHDSARPKLVKSFSGKLFRRQLELESNSCHTFDSTGLFVPAYSLSSGKKRTPKPLNLSHPITPPPSLRKTSTTSASTYSSSLNTNLFHSGLSQLESPIKLAPSVEIKNLEILSNSEATYSLNSGISPRHRGHPIVWTETANDPFLEEGSPTYLCDVSENISRVRTNGGHRRFISSTCALCDEKMSSIFCGEKVIEMTCSHACHYECYLTMLESLYFKKTYPCCTICHKLVKPVDEEILEEMISSLLTKRRFSDENYTIEPQNFFSRAHTTSAVGLFTPQDQLIKTSDVSCNGFRTPLYTPPLDRKLTHNRTDSDELDINFPDDWSQTFSGLLDKEQCTNQRSLSNPSLKQLPMDLNGILPSDQCGPLVEICQNSDEDLSSFTIRVKTSGNYTPAMVQLNANEAQLERGETTCLGVQLEEYLKDKINICDQVGSLLIFDAIDYSTDGEQWIANIIAYLFQDILILFDHETMTTVGKIPMKQICQVLKLDRDTLLIDLKSTVLPEVYLSCRSFDSKQSLMEKWMYYMSGGTELPHLEHITLTAWHILPVEIHSAINLHLETLKQNCSFTEKSQPWESEKSNVPLQLIICLSICNYGVNEQKTLADNMKKILNSLNDDDLLGLVIVGRDGRGNIGEYGTFTGTIGKTWDCWLEIFDGLKATSNKVFQSEVRELDKMLETCHHLVTTSDTMLAESHRSRYLKQVLLIRNGEPPNRNSKYYNIIKKHYKFDFLQMPSFSSIGFESSNDSNAKNAVNDLVSTLHDKRIKDLTVTINGLKISLGNFQPGEEKTMTISSSEPDFNQHREYVAEWFDRKIKLNRSFQGALKVLKPGGITGAHFYSYDADSSYSN</sequence>
<dbReference type="Proteomes" id="UP000509704">
    <property type="component" value="Chromosome 2"/>
</dbReference>
<dbReference type="GO" id="GO:0008270">
    <property type="term" value="F:zinc ion binding"/>
    <property type="evidence" value="ECO:0007669"/>
    <property type="project" value="UniProtKB-KW"/>
</dbReference>
<feature type="compositionally biased region" description="Basic and acidic residues" evidence="2">
    <location>
        <begin position="11"/>
        <end position="25"/>
    </location>
</feature>
<dbReference type="GeneID" id="59235095"/>
<reference evidence="4 5" key="1">
    <citation type="submission" date="2020-07" db="EMBL/GenBank/DDBJ databases">
        <title>The yeast mating-type switching endonuclease HO is a domesticated member of an unorthodox homing genetic element family.</title>
        <authorList>
            <person name="Coughlan A.Y."/>
            <person name="Lombardi L."/>
            <person name="Braun-Galleani S."/>
            <person name="Martos A.R."/>
            <person name="Galeote V."/>
            <person name="Bigey F."/>
            <person name="Dequin S."/>
            <person name="Byrne K.P."/>
            <person name="Wolfe K.H."/>
        </authorList>
    </citation>
    <scope>NUCLEOTIDE SEQUENCE [LARGE SCALE GENOMIC DNA]</scope>
    <source>
        <strain evidence="4 5">NRRL Y-6702</strain>
    </source>
</reference>
<proteinExistence type="predicted"/>
<evidence type="ECO:0000313" key="5">
    <source>
        <dbReference type="Proteomes" id="UP000509704"/>
    </source>
</evidence>
<dbReference type="EMBL" id="CP058605">
    <property type="protein sequence ID" value="QLG71434.1"/>
    <property type="molecule type" value="Genomic_DNA"/>
</dbReference>
<evidence type="ECO:0000313" key="4">
    <source>
        <dbReference type="EMBL" id="QLG71434.1"/>
    </source>
</evidence>
<dbReference type="AlphaFoldDB" id="A0A7H9AZ63"/>